<evidence type="ECO:0000256" key="3">
    <source>
        <dbReference type="ARBA" id="ARBA00022801"/>
    </source>
</evidence>
<dbReference type="PRINTS" id="PR00723">
    <property type="entry name" value="SUBTILISIN"/>
</dbReference>
<gene>
    <name evidence="9" type="ORF">Gocc_2823</name>
</gene>
<dbReference type="GO" id="GO:0004252">
    <property type="term" value="F:serine-type endopeptidase activity"/>
    <property type="evidence" value="ECO:0007669"/>
    <property type="project" value="UniProtKB-UniRule"/>
</dbReference>
<comment type="similarity">
    <text evidence="1 6">Belongs to the peptidase S8 family.</text>
</comment>
<dbReference type="InterPro" id="IPR015500">
    <property type="entry name" value="Peptidase_S8_subtilisin-rel"/>
</dbReference>
<feature type="active site" description="Charge relay system" evidence="5 6">
    <location>
        <position position="571"/>
    </location>
</feature>
<dbReference type="InterPro" id="IPR000209">
    <property type="entry name" value="Peptidase_S8/S53_dom"/>
</dbReference>
<keyword evidence="7" id="KW-0732">Signal</keyword>
<dbReference type="SUPFAM" id="SSF52743">
    <property type="entry name" value="Subtilisin-like"/>
    <property type="match status" value="1"/>
</dbReference>
<dbReference type="InterPro" id="IPR036852">
    <property type="entry name" value="Peptidase_S8/S53_dom_sf"/>
</dbReference>
<evidence type="ECO:0000259" key="8">
    <source>
        <dbReference type="Pfam" id="PF00082"/>
    </source>
</evidence>
<dbReference type="InterPro" id="IPR022398">
    <property type="entry name" value="Peptidase_S8_His-AS"/>
</dbReference>
<dbReference type="RefSeq" id="WP_114797216.1">
    <property type="nucleotide sequence ID" value="NZ_QQZY01000009.1"/>
</dbReference>
<dbReference type="InterPro" id="IPR050131">
    <property type="entry name" value="Peptidase_S8_subtilisin-like"/>
</dbReference>
<feature type="domain" description="Peptidase S8/S53" evidence="8">
    <location>
        <begin position="179"/>
        <end position="606"/>
    </location>
</feature>
<sequence length="849" mass="85142">MRTPRRPEISLLLLACALAGVLALAGGAGADERAPAAGAAGWQSLLGDRPAPQLGGRWIVVLDKPSLAARVRAAGGLASEEQQRAWSVAAGRAQRAVIARLASRGAPIDPEHVYLRVLNGFAASLDPRSLSVVEKDRDVAGVYPVRAAVPADTRTGLAGEAFGPLSGRRPEVGIPGFDGSGVTVALLDTGVDLAHPYLRGRLLPGIDVLDPFGDASARQNPTVQGRPERHGTEVAGLVVGSRGPAGLHGVAPGASLLPIRVAGWQPDAAGGVSVYGRTDQLLAGLEAAVDPNGDGDAHDAVRIALFGVSEPFAAFADGPLARAVDGAAALDTLVVAPAGNDGPAGPVYGSLGGPGGASSALTVGSTDTRRRSPTAHVLLRAGLRVLVSGDQPLGGAIAPASSLDAQVRALPRAAAAVAGGPSGLAHLFDRAGYARVAGTAVLLPRGTSSPEAVREVVGAGARAVLVDGPLPAGSFGSDAPADVPILGLSAGVAGAVRAALERRIPVSVAFGASAFDPNAAVGEPAPFTSAGLAFDGTPKPELTAAGVGLATADPGRDEDGSARFGAISGTSASAALVAGAAAVLAQARPDLDAGGLKQALVASARRVRGSSAGPAVVDPAAAAAAELVADPPTVGLGVALAANADVGRTIALRNVSRRPLEIAIDTEASDAADIDVLALPRTMRLRPGGRAEIALSARVPLLPRAPAALDGVLRIRVKNGTSVRVPWSVAVPVVGSDLIGAASLSSRTFTPSDADPAVLTVLAGRLDGNAARPQLQPVARLELDLYRGGRRLGTLARVLDLLPGRYAFGITGRGPNGRRLRKGDYELRVVAASVDGRDASVRVLPFTIA</sequence>
<dbReference type="InterPro" id="IPR023827">
    <property type="entry name" value="Peptidase_S8_Asp-AS"/>
</dbReference>
<evidence type="ECO:0000313" key="9">
    <source>
        <dbReference type="EMBL" id="RDI73467.1"/>
    </source>
</evidence>
<evidence type="ECO:0000256" key="5">
    <source>
        <dbReference type="PIRSR" id="PIRSR615500-1"/>
    </source>
</evidence>
<evidence type="ECO:0000256" key="6">
    <source>
        <dbReference type="PROSITE-ProRule" id="PRU01240"/>
    </source>
</evidence>
<dbReference type="Proteomes" id="UP000254134">
    <property type="component" value="Unassembled WGS sequence"/>
</dbReference>
<protein>
    <submittedName>
        <fullName evidence="9">Subtilase</fullName>
    </submittedName>
</protein>
<dbReference type="PROSITE" id="PS00136">
    <property type="entry name" value="SUBTILASE_ASP"/>
    <property type="match status" value="1"/>
</dbReference>
<dbReference type="GO" id="GO:0006508">
    <property type="term" value="P:proteolysis"/>
    <property type="evidence" value="ECO:0007669"/>
    <property type="project" value="UniProtKB-KW"/>
</dbReference>
<dbReference type="PROSITE" id="PS51892">
    <property type="entry name" value="SUBTILASE"/>
    <property type="match status" value="1"/>
</dbReference>
<keyword evidence="10" id="KW-1185">Reference proteome</keyword>
<dbReference type="EMBL" id="QQZY01000009">
    <property type="protein sequence ID" value="RDI73467.1"/>
    <property type="molecule type" value="Genomic_DNA"/>
</dbReference>
<reference evidence="10" key="2">
    <citation type="journal article" date="2019" name="MicrobiologyOpen">
        <title>High-quality draft genome sequence of Gaiella occulta isolated from a 150 meter deep mineral water borehole and comparison with the genome sequences of other deep-branching lineages of the phylum Actinobacteria.</title>
        <authorList>
            <person name="Severino R."/>
            <person name="Froufe H.J.C."/>
            <person name="Barroso C."/>
            <person name="Albuquerque L."/>
            <person name="Lobo-da-Cunha A."/>
            <person name="da Costa M.S."/>
            <person name="Egas C."/>
        </authorList>
    </citation>
    <scope>NUCLEOTIDE SEQUENCE [LARGE SCALE GENOMIC DNA]</scope>
    <source>
        <strain evidence="10">F2-233</strain>
    </source>
</reference>
<keyword evidence="4 6" id="KW-0720">Serine protease</keyword>
<dbReference type="PROSITE" id="PS00137">
    <property type="entry name" value="SUBTILASE_HIS"/>
    <property type="match status" value="1"/>
</dbReference>
<dbReference type="AlphaFoldDB" id="A0A7M2YVH1"/>
<feature type="signal peptide" evidence="7">
    <location>
        <begin position="1"/>
        <end position="30"/>
    </location>
</feature>
<reference evidence="9 10" key="1">
    <citation type="submission" date="2018-07" db="EMBL/GenBank/DDBJ databases">
        <title>High-quality-draft genome sequence of Gaiella occulta.</title>
        <authorList>
            <person name="Severino R."/>
            <person name="Froufe H.J.C."/>
            <person name="Rainey F.A."/>
            <person name="Barroso C."/>
            <person name="Albuquerque L."/>
            <person name="Lobo-Da-Cunha A."/>
            <person name="Da Costa M.S."/>
            <person name="Egas C."/>
        </authorList>
    </citation>
    <scope>NUCLEOTIDE SEQUENCE [LARGE SCALE GENOMIC DNA]</scope>
    <source>
        <strain evidence="9 10">F2-233</strain>
    </source>
</reference>
<dbReference type="Gene3D" id="3.40.50.200">
    <property type="entry name" value="Peptidase S8/S53 domain"/>
    <property type="match status" value="2"/>
</dbReference>
<evidence type="ECO:0000313" key="10">
    <source>
        <dbReference type="Proteomes" id="UP000254134"/>
    </source>
</evidence>
<dbReference type="OrthoDB" id="9798386at2"/>
<proteinExistence type="inferred from homology"/>
<feature type="active site" description="Charge relay system" evidence="5 6">
    <location>
        <position position="188"/>
    </location>
</feature>
<evidence type="ECO:0000256" key="1">
    <source>
        <dbReference type="ARBA" id="ARBA00011073"/>
    </source>
</evidence>
<accession>A0A7M2YVH1</accession>
<evidence type="ECO:0000256" key="2">
    <source>
        <dbReference type="ARBA" id="ARBA00022670"/>
    </source>
</evidence>
<feature type="chain" id="PRO_5029594397" evidence="7">
    <location>
        <begin position="31"/>
        <end position="849"/>
    </location>
</feature>
<feature type="active site" description="Charge relay system" evidence="5 6">
    <location>
        <position position="230"/>
    </location>
</feature>
<name>A0A7M2YVH1_9ACTN</name>
<keyword evidence="3 6" id="KW-0378">Hydrolase</keyword>
<dbReference type="PANTHER" id="PTHR43806:SF11">
    <property type="entry name" value="CEREVISIN-RELATED"/>
    <property type="match status" value="1"/>
</dbReference>
<dbReference type="Pfam" id="PF00082">
    <property type="entry name" value="Peptidase_S8"/>
    <property type="match status" value="1"/>
</dbReference>
<keyword evidence="2 6" id="KW-0645">Protease</keyword>
<dbReference type="PANTHER" id="PTHR43806">
    <property type="entry name" value="PEPTIDASE S8"/>
    <property type="match status" value="1"/>
</dbReference>
<organism evidence="9 10">
    <name type="scientific">Gaiella occulta</name>
    <dbReference type="NCBI Taxonomy" id="1002870"/>
    <lineage>
        <taxon>Bacteria</taxon>
        <taxon>Bacillati</taxon>
        <taxon>Actinomycetota</taxon>
        <taxon>Thermoleophilia</taxon>
        <taxon>Gaiellales</taxon>
        <taxon>Gaiellaceae</taxon>
        <taxon>Gaiella</taxon>
    </lineage>
</organism>
<evidence type="ECO:0000256" key="7">
    <source>
        <dbReference type="SAM" id="SignalP"/>
    </source>
</evidence>
<comment type="caution">
    <text evidence="9">The sequence shown here is derived from an EMBL/GenBank/DDBJ whole genome shotgun (WGS) entry which is preliminary data.</text>
</comment>
<evidence type="ECO:0000256" key="4">
    <source>
        <dbReference type="ARBA" id="ARBA00022825"/>
    </source>
</evidence>